<sequence length="81" mass="8863">MVFCGYQSRCAASSISTPAQPAHVVRVEQKCIANKQKARGFSGLTSLRIPAKLSLQLVTQYKTRQLHSQIPSKETAVVVGY</sequence>
<keyword evidence="2" id="KW-1185">Reference proteome</keyword>
<comment type="caution">
    <text evidence="1">The sequence shown here is derived from an EMBL/GenBank/DDBJ whole genome shotgun (WGS) entry which is preliminary data.</text>
</comment>
<reference evidence="1" key="1">
    <citation type="submission" date="2020-11" db="EMBL/GenBank/DDBJ databases">
        <authorList>
            <person name="Whitehead M."/>
        </authorList>
    </citation>
    <scope>NUCLEOTIDE SEQUENCE</scope>
    <source>
        <strain evidence="1">EGII</strain>
    </source>
</reference>
<name>A0A811VM32_CERCA</name>
<evidence type="ECO:0000313" key="1">
    <source>
        <dbReference type="EMBL" id="CAD7015173.1"/>
    </source>
</evidence>
<proteinExistence type="predicted"/>
<protein>
    <submittedName>
        <fullName evidence="1">(Mediterranean fruit fly) hypothetical protein</fullName>
    </submittedName>
</protein>
<organism evidence="1 2">
    <name type="scientific">Ceratitis capitata</name>
    <name type="common">Mediterranean fruit fly</name>
    <name type="synonym">Tephritis capitata</name>
    <dbReference type="NCBI Taxonomy" id="7213"/>
    <lineage>
        <taxon>Eukaryota</taxon>
        <taxon>Metazoa</taxon>
        <taxon>Ecdysozoa</taxon>
        <taxon>Arthropoda</taxon>
        <taxon>Hexapoda</taxon>
        <taxon>Insecta</taxon>
        <taxon>Pterygota</taxon>
        <taxon>Neoptera</taxon>
        <taxon>Endopterygota</taxon>
        <taxon>Diptera</taxon>
        <taxon>Brachycera</taxon>
        <taxon>Muscomorpha</taxon>
        <taxon>Tephritoidea</taxon>
        <taxon>Tephritidae</taxon>
        <taxon>Ceratitis</taxon>
        <taxon>Ceratitis</taxon>
    </lineage>
</organism>
<dbReference type="Proteomes" id="UP000606786">
    <property type="component" value="Unassembled WGS sequence"/>
</dbReference>
<accession>A0A811VM32</accession>
<dbReference type="AlphaFoldDB" id="A0A811VM32"/>
<evidence type="ECO:0000313" key="2">
    <source>
        <dbReference type="Proteomes" id="UP000606786"/>
    </source>
</evidence>
<dbReference type="EMBL" id="CAJHJT010000056">
    <property type="protein sequence ID" value="CAD7015173.1"/>
    <property type="molecule type" value="Genomic_DNA"/>
</dbReference>
<gene>
    <name evidence="1" type="ORF">CCAP1982_LOCUS23126</name>
</gene>